<reference evidence="1 2" key="1">
    <citation type="submission" date="2016-03" db="EMBL/GenBank/DDBJ databases">
        <title>Comparative genomics of the ectomycorrhizal sister species Rhizopogon vinicolor and Rhizopogon vesiculosus (Basidiomycota: Boletales) reveals a divergence of the mating type B locus.</title>
        <authorList>
            <person name="Mujic A.B."/>
            <person name="Kuo A."/>
            <person name="Tritt A."/>
            <person name="Lipzen A."/>
            <person name="Chen C."/>
            <person name="Johnson J."/>
            <person name="Sharma A."/>
            <person name="Barry K."/>
            <person name="Grigoriev I.V."/>
            <person name="Spatafora J.W."/>
        </authorList>
    </citation>
    <scope>NUCLEOTIDE SEQUENCE [LARGE SCALE GENOMIC DNA]</scope>
    <source>
        <strain evidence="1 2">AM-OR11-056</strain>
    </source>
</reference>
<name>A0A1J8RBF2_9AGAM</name>
<sequence>MYNGASPCYFERAIVHVGDEDIRIVDFKFGLEDEDRTTHCSLCECATNVFPMESDRLSQLMQQHSSENRSSDMGIKLYWPEEAHESEPDIARKVQEIAKNYPEDEDTRR</sequence>
<keyword evidence="2" id="KW-1185">Reference proteome</keyword>
<evidence type="ECO:0000313" key="2">
    <source>
        <dbReference type="Proteomes" id="UP000183567"/>
    </source>
</evidence>
<dbReference type="OrthoDB" id="5569250at2759"/>
<comment type="caution">
    <text evidence="1">The sequence shown here is derived from an EMBL/GenBank/DDBJ whole genome shotgun (WGS) entry which is preliminary data.</text>
</comment>
<dbReference type="AlphaFoldDB" id="A0A1J8RBF2"/>
<organism evidence="1 2">
    <name type="scientific">Rhizopogon vesiculosus</name>
    <dbReference type="NCBI Taxonomy" id="180088"/>
    <lineage>
        <taxon>Eukaryota</taxon>
        <taxon>Fungi</taxon>
        <taxon>Dikarya</taxon>
        <taxon>Basidiomycota</taxon>
        <taxon>Agaricomycotina</taxon>
        <taxon>Agaricomycetes</taxon>
        <taxon>Agaricomycetidae</taxon>
        <taxon>Boletales</taxon>
        <taxon>Suillineae</taxon>
        <taxon>Rhizopogonaceae</taxon>
        <taxon>Rhizopogon</taxon>
    </lineage>
</organism>
<dbReference type="EMBL" id="LVVM01000241">
    <property type="protein sequence ID" value="OJA21220.1"/>
    <property type="molecule type" value="Genomic_DNA"/>
</dbReference>
<dbReference type="Proteomes" id="UP000183567">
    <property type="component" value="Unassembled WGS sequence"/>
</dbReference>
<evidence type="ECO:0000313" key="1">
    <source>
        <dbReference type="EMBL" id="OJA21220.1"/>
    </source>
</evidence>
<protein>
    <submittedName>
        <fullName evidence="1">Uncharacterized protein</fullName>
    </submittedName>
</protein>
<gene>
    <name evidence="1" type="ORF">AZE42_12502</name>
</gene>
<accession>A0A1J8RBF2</accession>
<proteinExistence type="predicted"/>